<evidence type="ECO:0000256" key="4">
    <source>
        <dbReference type="RuleBase" id="RU000384"/>
    </source>
</evidence>
<evidence type="ECO:0000256" key="3">
    <source>
        <dbReference type="ARBA" id="ARBA00022723"/>
    </source>
</evidence>
<dbReference type="InterPro" id="IPR014746">
    <property type="entry name" value="Gln_synth/guanido_kin_cat_dom"/>
</dbReference>
<keyword evidence="3" id="KW-0479">Metal-binding</keyword>
<evidence type="ECO:0000313" key="6">
    <source>
        <dbReference type="EMBL" id="COX01913.1"/>
    </source>
</evidence>
<dbReference type="PANTHER" id="PTHR43785">
    <property type="entry name" value="GAMMA-GLUTAMYLPUTRESCINE SYNTHETASE"/>
    <property type="match status" value="1"/>
</dbReference>
<feature type="domain" description="GS catalytic" evidence="5">
    <location>
        <begin position="2"/>
        <end position="92"/>
    </location>
</feature>
<dbReference type="EC" id="6.3.1.2" evidence="6"/>
<dbReference type="Gene3D" id="3.30.590.10">
    <property type="entry name" value="Glutamine synthetase/guanido kinase, catalytic domain"/>
    <property type="match status" value="1"/>
</dbReference>
<evidence type="ECO:0000256" key="1">
    <source>
        <dbReference type="ARBA" id="ARBA00009897"/>
    </source>
</evidence>
<keyword evidence="2 6" id="KW-0436">Ligase</keyword>
<sequence length="95" mass="10876">MLLAAGLRGVEKGYVLGPQAEDNVWDLTPEERRAMGYRELPSSLDSALRAMEASELVAEALGEHVFDFFLRNKRTEWANYRSHVTPYELRTYLSL</sequence>
<gene>
    <name evidence="6" type="primary">glnA2</name>
    <name evidence="6" type="ORF">ERS007720_03753</name>
</gene>
<evidence type="ECO:0000259" key="5">
    <source>
        <dbReference type="Pfam" id="PF00120"/>
    </source>
</evidence>
<dbReference type="Pfam" id="PF00120">
    <property type="entry name" value="Gln-synt_C"/>
    <property type="match status" value="1"/>
</dbReference>
<dbReference type="PANTHER" id="PTHR43785:SF11">
    <property type="entry name" value="GAMMA-GLUTAMYLPOLYAMINE SYNTHETASE GLNA2"/>
    <property type="match status" value="1"/>
</dbReference>
<dbReference type="GO" id="GO:0004356">
    <property type="term" value="F:glutamine synthetase activity"/>
    <property type="evidence" value="ECO:0007669"/>
    <property type="project" value="UniProtKB-EC"/>
</dbReference>
<dbReference type="GO" id="GO:0046872">
    <property type="term" value="F:metal ion binding"/>
    <property type="evidence" value="ECO:0007669"/>
    <property type="project" value="UniProtKB-KW"/>
</dbReference>
<dbReference type="EMBL" id="CSAJ01000652">
    <property type="protein sequence ID" value="COX01913.1"/>
    <property type="molecule type" value="Genomic_DNA"/>
</dbReference>
<dbReference type="Proteomes" id="UP000044938">
    <property type="component" value="Unassembled WGS sequence"/>
</dbReference>
<dbReference type="GO" id="GO:0006542">
    <property type="term" value="P:glutamine biosynthetic process"/>
    <property type="evidence" value="ECO:0007669"/>
    <property type="project" value="TreeGrafter"/>
</dbReference>
<dbReference type="AlphaFoldDB" id="A0A655JJE4"/>
<name>A0A655JJE4_MYCTX</name>
<protein>
    <submittedName>
        <fullName evidence="6">Glutamine synthetase</fullName>
        <ecNumber evidence="6">6.3.1.2</ecNumber>
    </submittedName>
</protein>
<reference evidence="6 7" key="1">
    <citation type="submission" date="2015-03" db="EMBL/GenBank/DDBJ databases">
        <authorList>
            <consortium name="Pathogen Informatics"/>
        </authorList>
    </citation>
    <scope>NUCLEOTIDE SEQUENCE [LARGE SCALE GENOMIC DNA]</scope>
    <source>
        <strain evidence="6 7">M09401471</strain>
    </source>
</reference>
<accession>A0A655JJE4</accession>
<evidence type="ECO:0000313" key="7">
    <source>
        <dbReference type="Proteomes" id="UP000044938"/>
    </source>
</evidence>
<dbReference type="SUPFAM" id="SSF55931">
    <property type="entry name" value="Glutamine synthetase/guanido kinase"/>
    <property type="match status" value="1"/>
</dbReference>
<organism evidence="6 7">
    <name type="scientific">Mycobacterium tuberculosis</name>
    <dbReference type="NCBI Taxonomy" id="1773"/>
    <lineage>
        <taxon>Bacteria</taxon>
        <taxon>Bacillati</taxon>
        <taxon>Actinomycetota</taxon>
        <taxon>Actinomycetes</taxon>
        <taxon>Mycobacteriales</taxon>
        <taxon>Mycobacteriaceae</taxon>
        <taxon>Mycobacterium</taxon>
        <taxon>Mycobacterium tuberculosis complex</taxon>
    </lineage>
</organism>
<dbReference type="InterPro" id="IPR008146">
    <property type="entry name" value="Gln_synth_cat_dom"/>
</dbReference>
<evidence type="ECO:0000256" key="2">
    <source>
        <dbReference type="ARBA" id="ARBA00022598"/>
    </source>
</evidence>
<comment type="similarity">
    <text evidence="1 4">Belongs to the glutamine synthetase family.</text>
</comment>
<proteinExistence type="inferred from homology"/>